<organism evidence="1">
    <name type="scientific">Thermomicrobium roseum</name>
    <dbReference type="NCBI Taxonomy" id="500"/>
    <lineage>
        <taxon>Bacteria</taxon>
        <taxon>Pseudomonadati</taxon>
        <taxon>Thermomicrobiota</taxon>
        <taxon>Thermomicrobia</taxon>
        <taxon>Thermomicrobiales</taxon>
        <taxon>Thermomicrobiaceae</taxon>
        <taxon>Thermomicrobium</taxon>
    </lineage>
</organism>
<comment type="caution">
    <text evidence="1">The sequence shown here is derived from an EMBL/GenBank/DDBJ whole genome shotgun (WGS) entry which is preliminary data.</text>
</comment>
<proteinExistence type="predicted"/>
<gene>
    <name evidence="1" type="ORF">ENP47_01030</name>
</gene>
<reference evidence="1" key="1">
    <citation type="journal article" date="2020" name="mSystems">
        <title>Genome- and Community-Level Interaction Insights into Carbon Utilization and Element Cycling Functions of Hydrothermarchaeota in Hydrothermal Sediment.</title>
        <authorList>
            <person name="Zhou Z."/>
            <person name="Liu Y."/>
            <person name="Xu W."/>
            <person name="Pan J."/>
            <person name="Luo Z.H."/>
            <person name="Li M."/>
        </authorList>
    </citation>
    <scope>NUCLEOTIDE SEQUENCE [LARGE SCALE GENOMIC DNA]</scope>
    <source>
        <strain evidence="1">SpSt-222</strain>
    </source>
</reference>
<protein>
    <submittedName>
        <fullName evidence="1">Uncharacterized protein</fullName>
    </submittedName>
</protein>
<name>A0A7C1JWH7_THERO</name>
<sequence>MTSGSSALDNLFWRDEILEAMYWMCGEGLAEDVDAAELARFLVSDVDLIQVHLDRLVASGDLTCEHGRYRLTEQGRREGAVRFRDAFADLTRPAHGECAPGCWCHDPAHAGEPCPSHPDRPGA</sequence>
<evidence type="ECO:0000313" key="1">
    <source>
        <dbReference type="EMBL" id="HEF64189.1"/>
    </source>
</evidence>
<dbReference type="AlphaFoldDB" id="A0A7C1JWH7"/>
<dbReference type="EMBL" id="DSJL01000001">
    <property type="protein sequence ID" value="HEF64189.1"/>
    <property type="molecule type" value="Genomic_DNA"/>
</dbReference>
<accession>A0A7C1JWH7</accession>